<proteinExistence type="predicted"/>
<dbReference type="GeneID" id="108672834"/>
<evidence type="ECO:0000313" key="2">
    <source>
        <dbReference type="Proteomes" id="UP000694843"/>
    </source>
</evidence>
<gene>
    <name evidence="3" type="primary">LOC108672834</name>
</gene>
<evidence type="ECO:0000256" key="1">
    <source>
        <dbReference type="SAM" id="MobiDB-lite"/>
    </source>
</evidence>
<dbReference type="Proteomes" id="UP000694843">
    <property type="component" value="Unplaced"/>
</dbReference>
<name>A0A8B7NQV2_HYAAZ</name>
<dbReference type="AlphaFoldDB" id="A0A8B7NQV2"/>
<dbReference type="OrthoDB" id="5593200at2759"/>
<accession>A0A8B7NQV2</accession>
<keyword evidence="2" id="KW-1185">Reference proteome</keyword>
<dbReference type="Pfam" id="PF06910">
    <property type="entry name" value="MEA1"/>
    <property type="match status" value="1"/>
</dbReference>
<organism evidence="2 3">
    <name type="scientific">Hyalella azteca</name>
    <name type="common">Amphipod</name>
    <dbReference type="NCBI Taxonomy" id="294128"/>
    <lineage>
        <taxon>Eukaryota</taxon>
        <taxon>Metazoa</taxon>
        <taxon>Ecdysozoa</taxon>
        <taxon>Arthropoda</taxon>
        <taxon>Crustacea</taxon>
        <taxon>Multicrustacea</taxon>
        <taxon>Malacostraca</taxon>
        <taxon>Eumalacostraca</taxon>
        <taxon>Peracarida</taxon>
        <taxon>Amphipoda</taxon>
        <taxon>Senticaudata</taxon>
        <taxon>Talitrida</taxon>
        <taxon>Talitroidea</taxon>
        <taxon>Hyalellidae</taxon>
        <taxon>Hyalella</taxon>
    </lineage>
</organism>
<protein>
    <submittedName>
        <fullName evidence="3">Male-enhanced antigen 1</fullName>
    </submittedName>
</protein>
<feature type="region of interest" description="Disordered" evidence="1">
    <location>
        <begin position="1"/>
        <end position="88"/>
    </location>
</feature>
<evidence type="ECO:0000313" key="3">
    <source>
        <dbReference type="RefSeq" id="XP_018016065.1"/>
    </source>
</evidence>
<sequence length="211" mass="22534">MSPTPEPDHSGNLSDEEMPQQPPIFLSSSSDEEQEEPNPDYPAGYMPIGHHIEVQWASDTEEEDWDAASAPVQAPVLPSPSEAEEEEIDYSSLAGLMGALQAHGPTVVTDTHGLEDVYANEESPPLDVNRIASSRVASLAMAAAVPSAFNSEPLPKEQEDAILSAMKGFSLPASAIPPWAAQVPDDRLTSIIRNKLSGNAESRNCDSSLNS</sequence>
<reference evidence="3" key="1">
    <citation type="submission" date="2025-08" db="UniProtKB">
        <authorList>
            <consortium name="RefSeq"/>
        </authorList>
    </citation>
    <scope>IDENTIFICATION</scope>
    <source>
        <tissue evidence="3">Whole organism</tissue>
    </source>
</reference>
<dbReference type="RefSeq" id="XP_018016065.1">
    <property type="nucleotide sequence ID" value="XM_018160576.2"/>
</dbReference>
<dbReference type="KEGG" id="hazt:108672834"/>